<name>A0A0A8Y9R3_ARUDO</name>
<reference evidence="2" key="1">
    <citation type="submission" date="2014-09" db="EMBL/GenBank/DDBJ databases">
        <authorList>
            <person name="Magalhaes I.L.F."/>
            <person name="Oliveira U."/>
            <person name="Santos F.R."/>
            <person name="Vidigal T.H.D.A."/>
            <person name="Brescovit A.D."/>
            <person name="Santos A.J."/>
        </authorList>
    </citation>
    <scope>NUCLEOTIDE SEQUENCE</scope>
    <source>
        <tissue evidence="2">Shoot tissue taken approximately 20 cm above the soil surface</tissue>
    </source>
</reference>
<reference evidence="2" key="2">
    <citation type="journal article" date="2015" name="Data Brief">
        <title>Shoot transcriptome of the giant reed, Arundo donax.</title>
        <authorList>
            <person name="Barrero R.A."/>
            <person name="Guerrero F.D."/>
            <person name="Moolhuijzen P."/>
            <person name="Goolsby J.A."/>
            <person name="Tidwell J."/>
            <person name="Bellgard S.E."/>
            <person name="Bellgard M.I."/>
        </authorList>
    </citation>
    <scope>NUCLEOTIDE SEQUENCE</scope>
    <source>
        <tissue evidence="2">Shoot tissue taken approximately 20 cm above the soil surface</tissue>
    </source>
</reference>
<protein>
    <submittedName>
        <fullName evidence="2">Uncharacterized protein</fullName>
    </submittedName>
</protein>
<keyword evidence="1" id="KW-0472">Membrane</keyword>
<keyword evidence="1" id="KW-1133">Transmembrane helix</keyword>
<feature type="transmembrane region" description="Helical" evidence="1">
    <location>
        <begin position="21"/>
        <end position="44"/>
    </location>
</feature>
<keyword evidence="1" id="KW-0812">Transmembrane</keyword>
<dbReference type="AlphaFoldDB" id="A0A0A8Y9R3"/>
<evidence type="ECO:0000256" key="1">
    <source>
        <dbReference type="SAM" id="Phobius"/>
    </source>
</evidence>
<accession>A0A0A8Y9R3</accession>
<proteinExistence type="predicted"/>
<organism evidence="2">
    <name type="scientific">Arundo donax</name>
    <name type="common">Giant reed</name>
    <name type="synonym">Donax arundinaceus</name>
    <dbReference type="NCBI Taxonomy" id="35708"/>
    <lineage>
        <taxon>Eukaryota</taxon>
        <taxon>Viridiplantae</taxon>
        <taxon>Streptophyta</taxon>
        <taxon>Embryophyta</taxon>
        <taxon>Tracheophyta</taxon>
        <taxon>Spermatophyta</taxon>
        <taxon>Magnoliopsida</taxon>
        <taxon>Liliopsida</taxon>
        <taxon>Poales</taxon>
        <taxon>Poaceae</taxon>
        <taxon>PACMAD clade</taxon>
        <taxon>Arundinoideae</taxon>
        <taxon>Arundineae</taxon>
        <taxon>Arundo</taxon>
    </lineage>
</organism>
<dbReference type="EMBL" id="GBRH01275321">
    <property type="protein sequence ID" value="JAD22574.1"/>
    <property type="molecule type" value="Transcribed_RNA"/>
</dbReference>
<sequence length="47" mass="5370">MASHVQEKEEGGSCPAGHRSLIHYTLVLEISLLSLVSYFVRLWYSFD</sequence>
<evidence type="ECO:0000313" key="2">
    <source>
        <dbReference type="EMBL" id="JAD22574.1"/>
    </source>
</evidence>